<dbReference type="SUPFAM" id="SSF52266">
    <property type="entry name" value="SGNH hydrolase"/>
    <property type="match status" value="1"/>
</dbReference>
<evidence type="ECO:0000256" key="1">
    <source>
        <dbReference type="SAM" id="SignalP"/>
    </source>
</evidence>
<dbReference type="InterPro" id="IPR051532">
    <property type="entry name" value="Ester_Hydrolysis_Enzymes"/>
</dbReference>
<feature type="signal peptide" evidence="1">
    <location>
        <begin position="1"/>
        <end position="19"/>
    </location>
</feature>
<dbReference type="EMBL" id="JAUKPO010000006">
    <property type="protein sequence ID" value="MDO1447096.1"/>
    <property type="molecule type" value="Genomic_DNA"/>
</dbReference>
<dbReference type="InterPro" id="IPR036514">
    <property type="entry name" value="SGNH_hydro_sf"/>
</dbReference>
<accession>A0ABT8R4S9</accession>
<feature type="domain" description="SGNH hydrolase-type esterase" evidence="2">
    <location>
        <begin position="60"/>
        <end position="208"/>
    </location>
</feature>
<keyword evidence="4" id="KW-1185">Reference proteome</keyword>
<proteinExistence type="predicted"/>
<name>A0ABT8R4S9_9BACT</name>
<evidence type="ECO:0000259" key="2">
    <source>
        <dbReference type="Pfam" id="PF13472"/>
    </source>
</evidence>
<evidence type="ECO:0000313" key="3">
    <source>
        <dbReference type="EMBL" id="MDO1447096.1"/>
    </source>
</evidence>
<keyword evidence="3" id="KW-0378">Hydrolase</keyword>
<comment type="caution">
    <text evidence="3">The sequence shown here is derived from an EMBL/GenBank/DDBJ whole genome shotgun (WGS) entry which is preliminary data.</text>
</comment>
<dbReference type="CDD" id="cd04502">
    <property type="entry name" value="SGNH_hydrolase_like_7"/>
    <property type="match status" value="1"/>
</dbReference>
<keyword evidence="1" id="KW-0732">Signal</keyword>
<organism evidence="3 4">
    <name type="scientific">Rhodocytophaga aerolata</name>
    <dbReference type="NCBI Taxonomy" id="455078"/>
    <lineage>
        <taxon>Bacteria</taxon>
        <taxon>Pseudomonadati</taxon>
        <taxon>Bacteroidota</taxon>
        <taxon>Cytophagia</taxon>
        <taxon>Cytophagales</taxon>
        <taxon>Rhodocytophagaceae</taxon>
        <taxon>Rhodocytophaga</taxon>
    </lineage>
</organism>
<gene>
    <name evidence="3" type="ORF">Q0590_12580</name>
</gene>
<sequence length="218" mass="25135">MKVFITFCFLFVFLFIQHASCQEINRFENEIVAFEKADKENPPPKNAILFTGSSSIRVWKDLAERFPNKKVLNRGFGGSGLGDLVHYANRIIYPYQPKQIVIYSGENDINDGKTPAQVLADFKTLFTAIRRKMPSTPIAYISMKPSPSRADKLALVKEANRLINDFLNTQKKATYINVFDKMLDNDQQPRPELFVQDMLHMNDDGYDIWTQTIKPYLK</sequence>
<dbReference type="GO" id="GO:0016787">
    <property type="term" value="F:hydrolase activity"/>
    <property type="evidence" value="ECO:0007669"/>
    <property type="project" value="UniProtKB-KW"/>
</dbReference>
<evidence type="ECO:0000313" key="4">
    <source>
        <dbReference type="Proteomes" id="UP001168528"/>
    </source>
</evidence>
<feature type="chain" id="PRO_5045841778" evidence="1">
    <location>
        <begin position="20"/>
        <end position="218"/>
    </location>
</feature>
<dbReference type="PANTHER" id="PTHR30383:SF5">
    <property type="entry name" value="SGNH HYDROLASE-TYPE ESTERASE DOMAIN-CONTAINING PROTEIN"/>
    <property type="match status" value="1"/>
</dbReference>
<dbReference type="Pfam" id="PF13472">
    <property type="entry name" value="Lipase_GDSL_2"/>
    <property type="match status" value="1"/>
</dbReference>
<protein>
    <submittedName>
        <fullName evidence="3">SGNH/GDSL hydrolase family protein</fullName>
    </submittedName>
</protein>
<reference evidence="3" key="1">
    <citation type="submission" date="2023-07" db="EMBL/GenBank/DDBJ databases">
        <title>The genome sequence of Rhodocytophaga aerolata KACC 12507.</title>
        <authorList>
            <person name="Zhang X."/>
        </authorList>
    </citation>
    <scope>NUCLEOTIDE SEQUENCE</scope>
    <source>
        <strain evidence="3">KACC 12507</strain>
    </source>
</reference>
<dbReference type="Gene3D" id="3.40.50.1110">
    <property type="entry name" value="SGNH hydrolase"/>
    <property type="match status" value="1"/>
</dbReference>
<dbReference type="RefSeq" id="WP_302037900.1">
    <property type="nucleotide sequence ID" value="NZ_JAUKPO010000006.1"/>
</dbReference>
<dbReference type="PANTHER" id="PTHR30383">
    <property type="entry name" value="THIOESTERASE 1/PROTEASE 1/LYSOPHOSPHOLIPASE L1"/>
    <property type="match status" value="1"/>
</dbReference>
<dbReference type="Proteomes" id="UP001168528">
    <property type="component" value="Unassembled WGS sequence"/>
</dbReference>
<dbReference type="InterPro" id="IPR013830">
    <property type="entry name" value="SGNH_hydro"/>
</dbReference>